<evidence type="ECO:0000256" key="2">
    <source>
        <dbReference type="ARBA" id="ARBA00023125"/>
    </source>
</evidence>
<dbReference type="InterPro" id="IPR014710">
    <property type="entry name" value="RmlC-like_jellyroll"/>
</dbReference>
<organism evidence="5 6">
    <name type="scientific">Acetobacterium bakii</name>
    <dbReference type="NCBI Taxonomy" id="52689"/>
    <lineage>
        <taxon>Bacteria</taxon>
        <taxon>Bacillati</taxon>
        <taxon>Bacillota</taxon>
        <taxon>Clostridia</taxon>
        <taxon>Eubacteriales</taxon>
        <taxon>Eubacteriaceae</taxon>
        <taxon>Acetobacterium</taxon>
    </lineage>
</organism>
<dbReference type="InterPro" id="IPR009057">
    <property type="entry name" value="Homeodomain-like_sf"/>
</dbReference>
<dbReference type="SUPFAM" id="SSF46689">
    <property type="entry name" value="Homeodomain-like"/>
    <property type="match status" value="2"/>
</dbReference>
<proteinExistence type="predicted"/>
<dbReference type="InterPro" id="IPR003313">
    <property type="entry name" value="AraC-bd"/>
</dbReference>
<name>A0A0L6U075_9FIRM</name>
<dbReference type="OrthoDB" id="183331at2"/>
<dbReference type="SUPFAM" id="SSF51215">
    <property type="entry name" value="Regulatory protein AraC"/>
    <property type="match status" value="1"/>
</dbReference>
<comment type="caution">
    <text evidence="5">The sequence shown here is derived from an EMBL/GenBank/DDBJ whole genome shotgun (WGS) entry which is preliminary data.</text>
</comment>
<dbReference type="InterPro" id="IPR018060">
    <property type="entry name" value="HTH_AraC"/>
</dbReference>
<dbReference type="PRINTS" id="PR00032">
    <property type="entry name" value="HTHARAC"/>
</dbReference>
<dbReference type="Proteomes" id="UP000036873">
    <property type="component" value="Unassembled WGS sequence"/>
</dbReference>
<dbReference type="STRING" id="52689.AKG39_13025"/>
<dbReference type="Pfam" id="PF12833">
    <property type="entry name" value="HTH_18"/>
    <property type="match status" value="1"/>
</dbReference>
<dbReference type="CDD" id="cd07001">
    <property type="entry name" value="cupin_YbfI-like_N"/>
    <property type="match status" value="1"/>
</dbReference>
<evidence type="ECO:0000259" key="4">
    <source>
        <dbReference type="PROSITE" id="PS01124"/>
    </source>
</evidence>
<dbReference type="EMBL" id="LGYO01000033">
    <property type="protein sequence ID" value="KNZ41235.1"/>
    <property type="molecule type" value="Genomic_DNA"/>
</dbReference>
<dbReference type="InterPro" id="IPR037923">
    <property type="entry name" value="HTH-like"/>
</dbReference>
<feature type="domain" description="HTH araC/xylS-type" evidence="4">
    <location>
        <begin position="171"/>
        <end position="268"/>
    </location>
</feature>
<dbReference type="GO" id="GO:0003700">
    <property type="term" value="F:DNA-binding transcription factor activity"/>
    <property type="evidence" value="ECO:0007669"/>
    <property type="project" value="InterPro"/>
</dbReference>
<evidence type="ECO:0000313" key="5">
    <source>
        <dbReference type="EMBL" id="KNZ41235.1"/>
    </source>
</evidence>
<keyword evidence="1" id="KW-0805">Transcription regulation</keyword>
<evidence type="ECO:0000256" key="3">
    <source>
        <dbReference type="ARBA" id="ARBA00023163"/>
    </source>
</evidence>
<reference evidence="6" key="1">
    <citation type="submission" date="2015-07" db="EMBL/GenBank/DDBJ databases">
        <title>Draft genome sequence of Acetobacterium bakii DSM 8293, a potential psychrophilic chemical producer through syngas fermentation.</title>
        <authorList>
            <person name="Song Y."/>
            <person name="Hwang S."/>
            <person name="Cho B.-K."/>
        </authorList>
    </citation>
    <scope>NUCLEOTIDE SEQUENCE [LARGE SCALE GENOMIC DNA]</scope>
    <source>
        <strain evidence="6">DSM 8239</strain>
    </source>
</reference>
<protein>
    <submittedName>
        <fullName evidence="5">AraC family transcriptional regulator</fullName>
    </submittedName>
</protein>
<dbReference type="PATRIC" id="fig|52689.4.peg.1968"/>
<gene>
    <name evidence="5" type="ORF">AKG39_13025</name>
</gene>
<dbReference type="Gene3D" id="2.60.120.10">
    <property type="entry name" value="Jelly Rolls"/>
    <property type="match status" value="1"/>
</dbReference>
<keyword evidence="3" id="KW-0804">Transcription</keyword>
<evidence type="ECO:0000313" key="6">
    <source>
        <dbReference type="Proteomes" id="UP000036873"/>
    </source>
</evidence>
<keyword evidence="6" id="KW-1185">Reference proteome</keyword>
<evidence type="ECO:0000256" key="1">
    <source>
        <dbReference type="ARBA" id="ARBA00023015"/>
    </source>
</evidence>
<accession>A0A0L6U075</accession>
<dbReference type="AlphaFoldDB" id="A0A0L6U075"/>
<dbReference type="Gene3D" id="1.10.10.60">
    <property type="entry name" value="Homeodomain-like"/>
    <property type="match status" value="2"/>
</dbReference>
<dbReference type="Pfam" id="PF02311">
    <property type="entry name" value="AraC_binding"/>
    <property type="match status" value="1"/>
</dbReference>
<dbReference type="InterPro" id="IPR050204">
    <property type="entry name" value="AraC_XylS_family_regulators"/>
</dbReference>
<dbReference type="GO" id="GO:0043565">
    <property type="term" value="F:sequence-specific DNA binding"/>
    <property type="evidence" value="ECO:0007669"/>
    <property type="project" value="InterPro"/>
</dbReference>
<keyword evidence="2" id="KW-0238">DNA-binding</keyword>
<dbReference type="PANTHER" id="PTHR46796:SF2">
    <property type="entry name" value="TRANSCRIPTIONAL REGULATORY PROTEIN"/>
    <property type="match status" value="1"/>
</dbReference>
<dbReference type="RefSeq" id="WP_050740836.1">
    <property type="nucleotide sequence ID" value="NZ_LGYO01000033.1"/>
</dbReference>
<dbReference type="SMART" id="SM00342">
    <property type="entry name" value="HTH_ARAC"/>
    <property type="match status" value="1"/>
</dbReference>
<dbReference type="InterPro" id="IPR020449">
    <property type="entry name" value="Tscrpt_reg_AraC-type_HTH"/>
</dbReference>
<dbReference type="PANTHER" id="PTHR46796">
    <property type="entry name" value="HTH-TYPE TRANSCRIPTIONAL ACTIVATOR RHAS-RELATED"/>
    <property type="match status" value="1"/>
</dbReference>
<sequence length="274" mass="32234">MKQEERVICFDTQLEIEAYEFKGVMQKFPNHFHEHYVIGFIESGQRRLIYNNTEYIVGSGDILLFNPLESHTCEQIDDQALDYRCLNIKPEIMENIAAEITGRVYVPRFTTQVAYRSEQVDLLRELHQMIMAEREDFEKEERFYFLIVQLIKAYTEPAPGSEDETSNANILRVCDYLEKNYNQPVTLDDLAHLAKMNKYSLLRSFTQVKGITPYRYLENTRINKAKILLEQGVEPIEAAMETGFSDQSHFTRYFKSFIGLNPGQYRDIFKKEDQ</sequence>
<dbReference type="PROSITE" id="PS01124">
    <property type="entry name" value="HTH_ARAC_FAMILY_2"/>
    <property type="match status" value="1"/>
</dbReference>